<dbReference type="Proteomes" id="UP001061991">
    <property type="component" value="Chromosome"/>
</dbReference>
<proteinExistence type="predicted"/>
<name>A0ACD4DAA2_9HYPH</name>
<accession>A0ACD4DAA2</accession>
<reference evidence="1" key="1">
    <citation type="submission" date="2022-09" db="EMBL/GenBank/DDBJ databases">
        <title>Interaction between co-microsymbionts with complementary sets of symbiotic genes in legume-rhizobium systems.</title>
        <authorList>
            <person name="Safronova V."/>
            <person name="Sazanova A."/>
            <person name="Afonin A."/>
            <person name="Chirak E."/>
        </authorList>
    </citation>
    <scope>NUCLEOTIDE SEQUENCE</scope>
    <source>
        <strain evidence="1">A18/3m</strain>
    </source>
</reference>
<sequence length="71" mass="6753">MAISSRGVKAGAGCVAVAAGAVAAGAVAAGAVAVPVEDAAGADFPPPSAAIADWHAEERDELCCCRQDSAA</sequence>
<evidence type="ECO:0000313" key="1">
    <source>
        <dbReference type="EMBL" id="UXN62871.1"/>
    </source>
</evidence>
<evidence type="ECO:0000313" key="2">
    <source>
        <dbReference type="Proteomes" id="UP001061991"/>
    </source>
</evidence>
<protein>
    <submittedName>
        <fullName evidence="1">Uncharacterized protein</fullName>
    </submittedName>
</protein>
<organism evidence="1 2">
    <name type="scientific">Phyllobacterium zundukense</name>
    <dbReference type="NCBI Taxonomy" id="1867719"/>
    <lineage>
        <taxon>Bacteria</taxon>
        <taxon>Pseudomonadati</taxon>
        <taxon>Pseudomonadota</taxon>
        <taxon>Alphaproteobacteria</taxon>
        <taxon>Hyphomicrobiales</taxon>
        <taxon>Phyllobacteriaceae</taxon>
        <taxon>Phyllobacterium</taxon>
    </lineage>
</organism>
<keyword evidence="2" id="KW-1185">Reference proteome</keyword>
<gene>
    <name evidence="1" type="ORF">N8E88_30730</name>
</gene>
<dbReference type="EMBL" id="CP104973">
    <property type="protein sequence ID" value="UXN62871.1"/>
    <property type="molecule type" value="Genomic_DNA"/>
</dbReference>